<accession>A0A0C2WEQ7</accession>
<name>A0A0C2WEQ7_SERVB</name>
<proteinExistence type="predicted"/>
<sequence length="64" mass="7390">MHAVPTSRVVSELKVKNSVNVDQQLEFQIISTLCYEDSFLMNMQKIRDSCSSDTRKKDRIVNRG</sequence>
<dbReference type="Proteomes" id="UP000054097">
    <property type="component" value="Unassembled WGS sequence"/>
</dbReference>
<dbReference type="HOGENOM" id="CLU_2869036_0_0_1"/>
<reference evidence="2" key="2">
    <citation type="submission" date="2015-01" db="EMBL/GenBank/DDBJ databases">
        <title>Evolutionary Origins and Diversification of the Mycorrhizal Mutualists.</title>
        <authorList>
            <consortium name="DOE Joint Genome Institute"/>
            <consortium name="Mycorrhizal Genomics Consortium"/>
            <person name="Kohler A."/>
            <person name="Kuo A."/>
            <person name="Nagy L.G."/>
            <person name="Floudas D."/>
            <person name="Copeland A."/>
            <person name="Barry K.W."/>
            <person name="Cichocki N."/>
            <person name="Veneault-Fourrey C."/>
            <person name="LaButti K."/>
            <person name="Lindquist E.A."/>
            <person name="Lipzen A."/>
            <person name="Lundell T."/>
            <person name="Morin E."/>
            <person name="Murat C."/>
            <person name="Riley R."/>
            <person name="Ohm R."/>
            <person name="Sun H."/>
            <person name="Tunlid A."/>
            <person name="Henrissat B."/>
            <person name="Grigoriev I.V."/>
            <person name="Hibbett D.S."/>
            <person name="Martin F."/>
        </authorList>
    </citation>
    <scope>NUCLEOTIDE SEQUENCE [LARGE SCALE GENOMIC DNA]</scope>
    <source>
        <strain evidence="2">MAFF 305830</strain>
    </source>
</reference>
<reference evidence="1 2" key="1">
    <citation type="submission" date="2014-04" db="EMBL/GenBank/DDBJ databases">
        <authorList>
            <consortium name="DOE Joint Genome Institute"/>
            <person name="Kuo A."/>
            <person name="Zuccaro A."/>
            <person name="Kohler A."/>
            <person name="Nagy L.G."/>
            <person name="Floudas D."/>
            <person name="Copeland A."/>
            <person name="Barry K.W."/>
            <person name="Cichocki N."/>
            <person name="Veneault-Fourrey C."/>
            <person name="LaButti K."/>
            <person name="Lindquist E.A."/>
            <person name="Lipzen A."/>
            <person name="Lundell T."/>
            <person name="Morin E."/>
            <person name="Murat C."/>
            <person name="Sun H."/>
            <person name="Tunlid A."/>
            <person name="Henrissat B."/>
            <person name="Grigoriev I.V."/>
            <person name="Hibbett D.S."/>
            <person name="Martin F."/>
            <person name="Nordberg H.P."/>
            <person name="Cantor M.N."/>
            <person name="Hua S.X."/>
        </authorList>
    </citation>
    <scope>NUCLEOTIDE SEQUENCE [LARGE SCALE GENOMIC DNA]</scope>
    <source>
        <strain evidence="1 2">MAFF 305830</strain>
    </source>
</reference>
<evidence type="ECO:0000313" key="1">
    <source>
        <dbReference type="EMBL" id="KIM24938.1"/>
    </source>
</evidence>
<organism evidence="1 2">
    <name type="scientific">Serendipita vermifera MAFF 305830</name>
    <dbReference type="NCBI Taxonomy" id="933852"/>
    <lineage>
        <taxon>Eukaryota</taxon>
        <taxon>Fungi</taxon>
        <taxon>Dikarya</taxon>
        <taxon>Basidiomycota</taxon>
        <taxon>Agaricomycotina</taxon>
        <taxon>Agaricomycetes</taxon>
        <taxon>Sebacinales</taxon>
        <taxon>Serendipitaceae</taxon>
        <taxon>Serendipita</taxon>
    </lineage>
</organism>
<dbReference type="EMBL" id="KN824318">
    <property type="protein sequence ID" value="KIM24938.1"/>
    <property type="molecule type" value="Genomic_DNA"/>
</dbReference>
<protein>
    <submittedName>
        <fullName evidence="1">Uncharacterized protein</fullName>
    </submittedName>
</protein>
<dbReference type="AlphaFoldDB" id="A0A0C2WEQ7"/>
<gene>
    <name evidence="1" type="ORF">M408DRAFT_224434</name>
</gene>
<evidence type="ECO:0000313" key="2">
    <source>
        <dbReference type="Proteomes" id="UP000054097"/>
    </source>
</evidence>
<keyword evidence="2" id="KW-1185">Reference proteome</keyword>